<dbReference type="Proteomes" id="UP001168579">
    <property type="component" value="Unassembled WGS sequence"/>
</dbReference>
<proteinExistence type="inferred from homology"/>
<name>A0ABT8RQY9_9FLAO</name>
<keyword evidence="6 8" id="KW-0560">Oxidoreductase</keyword>
<comment type="similarity">
    <text evidence="2 6">Belongs to the dTDP-4-dehydrorhamnose reductase family.</text>
</comment>
<dbReference type="EMBL" id="JAUKUC010000001">
    <property type="protein sequence ID" value="MDO1512937.1"/>
    <property type="molecule type" value="Genomic_DNA"/>
</dbReference>
<protein>
    <recommendedName>
        <fullName evidence="4 6">dTDP-4-dehydrorhamnose reductase</fullName>
        <ecNumber evidence="3 6">1.1.1.133</ecNumber>
    </recommendedName>
</protein>
<dbReference type="PANTHER" id="PTHR10491">
    <property type="entry name" value="DTDP-4-DEHYDRORHAMNOSE REDUCTASE"/>
    <property type="match status" value="1"/>
</dbReference>
<keyword evidence="9" id="KW-1185">Reference proteome</keyword>
<dbReference type="Gene3D" id="3.90.25.10">
    <property type="entry name" value="UDP-galactose 4-epimerase, domain 1"/>
    <property type="match status" value="1"/>
</dbReference>
<dbReference type="InterPro" id="IPR005913">
    <property type="entry name" value="dTDP_dehydrorham_reduct"/>
</dbReference>
<comment type="catalytic activity">
    <reaction evidence="5">
        <text>dTDP-beta-L-rhamnose + NADP(+) = dTDP-4-dehydro-beta-L-rhamnose + NADPH + H(+)</text>
        <dbReference type="Rhea" id="RHEA:21796"/>
        <dbReference type="ChEBI" id="CHEBI:15378"/>
        <dbReference type="ChEBI" id="CHEBI:57510"/>
        <dbReference type="ChEBI" id="CHEBI:57783"/>
        <dbReference type="ChEBI" id="CHEBI:58349"/>
        <dbReference type="ChEBI" id="CHEBI:62830"/>
        <dbReference type="EC" id="1.1.1.133"/>
    </reaction>
</comment>
<dbReference type="CDD" id="cd05254">
    <property type="entry name" value="dTDP_HR_like_SDR_e"/>
    <property type="match status" value="1"/>
</dbReference>
<comment type="caution">
    <text evidence="8">The sequence shown here is derived from an EMBL/GenBank/DDBJ whole genome shotgun (WGS) entry which is preliminary data.</text>
</comment>
<evidence type="ECO:0000313" key="8">
    <source>
        <dbReference type="EMBL" id="MDO1512937.1"/>
    </source>
</evidence>
<dbReference type="NCBIfam" id="TIGR01214">
    <property type="entry name" value="rmlD"/>
    <property type="match status" value="1"/>
</dbReference>
<reference evidence="8" key="2">
    <citation type="submission" date="2023-06" db="EMBL/GenBank/DDBJ databases">
        <authorList>
            <person name="Lucena T."/>
            <person name="Sun Q."/>
        </authorList>
    </citation>
    <scope>NUCLEOTIDE SEQUENCE</scope>
    <source>
        <strain evidence="8">CECT 8869</strain>
    </source>
</reference>
<feature type="domain" description="RmlD-like substrate binding" evidence="7">
    <location>
        <begin position="3"/>
        <end position="283"/>
    </location>
</feature>
<sequence>MKKILVTGGQGQLANCINDITKNNNGLHIVYVDIDTLDITDKNAVISYFKQNNFNYCINCAAYTAVDNAESNHELAEQVNYVGAQNLAYACKDYNVTLIHISTDFVFDGKQTKFYTEEDLAQPLSVYGNTKLEGERAIVNILNEHFIIRTSWLYSEHGNNFLKTMLRLGSERDELSVVVDQIGTPTYAGDLANVILDLIQKNAIFYGLYHYSNEGVASWYDFAKSIFDISMTKLELSPIKSEAYPTPARRPAFSVMDKSKIKNKLNIKIPYWRDSLKIALKNLNNEK</sequence>
<evidence type="ECO:0000256" key="3">
    <source>
        <dbReference type="ARBA" id="ARBA00012929"/>
    </source>
</evidence>
<dbReference type="EC" id="1.1.1.133" evidence="3 6"/>
<dbReference type="GO" id="GO:0008831">
    <property type="term" value="F:dTDP-4-dehydrorhamnose reductase activity"/>
    <property type="evidence" value="ECO:0007669"/>
    <property type="project" value="UniProtKB-EC"/>
</dbReference>
<dbReference type="Pfam" id="PF04321">
    <property type="entry name" value="RmlD_sub_bind"/>
    <property type="match status" value="1"/>
</dbReference>
<dbReference type="InterPro" id="IPR029903">
    <property type="entry name" value="RmlD-like-bd"/>
</dbReference>
<evidence type="ECO:0000313" key="9">
    <source>
        <dbReference type="Proteomes" id="UP001168579"/>
    </source>
</evidence>
<evidence type="ECO:0000256" key="5">
    <source>
        <dbReference type="ARBA" id="ARBA00048200"/>
    </source>
</evidence>
<keyword evidence="6" id="KW-0521">NADP</keyword>
<reference evidence="8" key="1">
    <citation type="journal article" date="2014" name="Int. J. Syst. Evol. Microbiol.">
        <title>Complete genome of a new Firmicutes species belonging to the dominant human colonic microbiota ('Ruminococcus bicirculans') reveals two chromosomes and a selective capacity to utilize plant glucans.</title>
        <authorList>
            <consortium name="NISC Comparative Sequencing Program"/>
            <person name="Wegmann U."/>
            <person name="Louis P."/>
            <person name="Goesmann A."/>
            <person name="Henrissat B."/>
            <person name="Duncan S.H."/>
            <person name="Flint H.J."/>
        </authorList>
    </citation>
    <scope>NUCLEOTIDE SEQUENCE</scope>
    <source>
        <strain evidence="8">CECT 8869</strain>
    </source>
</reference>
<evidence type="ECO:0000256" key="6">
    <source>
        <dbReference type="RuleBase" id="RU364082"/>
    </source>
</evidence>
<comment type="pathway">
    <text evidence="1 6">Carbohydrate biosynthesis; dTDP-L-rhamnose biosynthesis.</text>
</comment>
<evidence type="ECO:0000256" key="2">
    <source>
        <dbReference type="ARBA" id="ARBA00010944"/>
    </source>
</evidence>
<evidence type="ECO:0000259" key="7">
    <source>
        <dbReference type="Pfam" id="PF04321"/>
    </source>
</evidence>
<dbReference type="RefSeq" id="WP_304435921.1">
    <property type="nucleotide sequence ID" value="NZ_JAUKUC010000001.1"/>
</dbReference>
<organism evidence="8 9">
    <name type="scientific">Maribacter confluentis</name>
    <dbReference type="NCBI Taxonomy" id="1656093"/>
    <lineage>
        <taxon>Bacteria</taxon>
        <taxon>Pseudomonadati</taxon>
        <taxon>Bacteroidota</taxon>
        <taxon>Flavobacteriia</taxon>
        <taxon>Flavobacteriales</taxon>
        <taxon>Flavobacteriaceae</taxon>
        <taxon>Maribacter</taxon>
    </lineage>
</organism>
<comment type="function">
    <text evidence="6">Catalyzes the reduction of dTDP-6-deoxy-L-lyxo-4-hexulose to yield dTDP-L-rhamnose.</text>
</comment>
<evidence type="ECO:0000256" key="1">
    <source>
        <dbReference type="ARBA" id="ARBA00004781"/>
    </source>
</evidence>
<dbReference type="PANTHER" id="PTHR10491:SF4">
    <property type="entry name" value="METHIONINE ADENOSYLTRANSFERASE 2 SUBUNIT BETA"/>
    <property type="match status" value="1"/>
</dbReference>
<dbReference type="InterPro" id="IPR036291">
    <property type="entry name" value="NAD(P)-bd_dom_sf"/>
</dbReference>
<dbReference type="Gene3D" id="3.40.50.720">
    <property type="entry name" value="NAD(P)-binding Rossmann-like Domain"/>
    <property type="match status" value="1"/>
</dbReference>
<evidence type="ECO:0000256" key="4">
    <source>
        <dbReference type="ARBA" id="ARBA00017099"/>
    </source>
</evidence>
<accession>A0ABT8RQY9</accession>
<gene>
    <name evidence="8" type="primary">rfbD</name>
    <name evidence="8" type="ORF">Q2T41_09750</name>
</gene>
<dbReference type="SUPFAM" id="SSF51735">
    <property type="entry name" value="NAD(P)-binding Rossmann-fold domains"/>
    <property type="match status" value="1"/>
</dbReference>